<gene>
    <name evidence="1" type="ordered locus">MTBMA_c11010</name>
</gene>
<accession>D9PWU7</accession>
<dbReference type="PaxDb" id="79929-MTBMA_c11010"/>
<dbReference type="KEGG" id="mmg:MTBMA_c11010"/>
<dbReference type="AlphaFoldDB" id="D9PWU7"/>
<name>D9PWU7_METTM</name>
<dbReference type="EMBL" id="CP001710">
    <property type="protein sequence ID" value="ADL58695.1"/>
    <property type="molecule type" value="Genomic_DNA"/>
</dbReference>
<reference key="1">
    <citation type="submission" date="2009-08" db="EMBL/GenBank/DDBJ databases">
        <title>The genome sequence of Methanothermobacter marburgensis.</title>
        <authorList>
            <person name="Kaster A."/>
            <person name="Seedorf H."/>
            <person name="Goenrich M."/>
            <person name="Wiezer A."/>
            <person name="Liesegang H."/>
            <person name="Thauer R."/>
            <person name="Gottschalk G."/>
        </authorList>
    </citation>
    <scope>NUCLEOTIDE SEQUENCE</scope>
    <source>
        <strain>Marburg</strain>
    </source>
</reference>
<organism evidence="1 2">
    <name type="scientific">Methanothermobacter marburgensis (strain ATCC BAA-927 / DSM 2133 / JCM 14651 / NBRC 100331 / OCM 82 / Marburg)</name>
    <name type="common">Methanobacterium thermoautotrophicum</name>
    <dbReference type="NCBI Taxonomy" id="79929"/>
    <lineage>
        <taxon>Archaea</taxon>
        <taxon>Methanobacteriati</taxon>
        <taxon>Methanobacteriota</taxon>
        <taxon>Methanomada group</taxon>
        <taxon>Methanobacteria</taxon>
        <taxon>Methanobacteriales</taxon>
        <taxon>Methanobacteriaceae</taxon>
        <taxon>Methanothermobacter</taxon>
    </lineage>
</organism>
<keyword evidence="2" id="KW-1185">Reference proteome</keyword>
<reference evidence="1 2" key="2">
    <citation type="journal article" date="2010" name="J. Bacteriol.">
        <title>Complete genome sequence of Methanothermobacter marburgensis, a methanoarchaeon model organism.</title>
        <authorList>
            <person name="Liesegang H."/>
            <person name="Kaster A.K."/>
            <person name="Wiezer A."/>
            <person name="Goenrich M."/>
            <person name="Wollherr A."/>
            <person name="Seedorf H."/>
            <person name="Gottschalk G."/>
            <person name="Thauer R.K."/>
        </authorList>
    </citation>
    <scope>NUCLEOTIDE SEQUENCE [LARGE SCALE GENOMIC DNA]</scope>
    <source>
        <strain evidence="2">ATCC BAA-927 / DSM 2133 / JCM 14651 / NBRC 100331 / OCM 82 / Marburg</strain>
    </source>
</reference>
<evidence type="ECO:0000313" key="2">
    <source>
        <dbReference type="Proteomes" id="UP000000345"/>
    </source>
</evidence>
<protein>
    <submittedName>
        <fullName evidence="1">Uncharacterized protein</fullName>
    </submittedName>
</protein>
<proteinExistence type="predicted"/>
<sequence length="61" mass="6962">MKFETSSIILSIITIPVSFPQIPSFYHLSCLNGEFHCLLNDTQTIPYHPSLDGHETLQSWI</sequence>
<dbReference type="STRING" id="79929.MTBMA_c11010"/>
<evidence type="ECO:0000313" key="1">
    <source>
        <dbReference type="EMBL" id="ADL58695.1"/>
    </source>
</evidence>
<dbReference type="Proteomes" id="UP000000345">
    <property type="component" value="Chromosome"/>
</dbReference>
<dbReference type="HOGENOM" id="CLU_2911583_0_0_2"/>